<name>A0AAV3SRS8_9EURY</name>
<protein>
    <recommendedName>
        <fullName evidence="1">Nudix hydrolase domain-containing protein</fullName>
    </recommendedName>
</protein>
<proteinExistence type="predicted"/>
<feature type="domain" description="Nudix hydrolase" evidence="1">
    <location>
        <begin position="11"/>
        <end position="137"/>
    </location>
</feature>
<evidence type="ECO:0000313" key="3">
    <source>
        <dbReference type="Proteomes" id="UP001501425"/>
    </source>
</evidence>
<organism evidence="2 3">
    <name type="scientific">Halorubrum ejinorense</name>
    <dbReference type="NCBI Taxonomy" id="425309"/>
    <lineage>
        <taxon>Archaea</taxon>
        <taxon>Methanobacteriati</taxon>
        <taxon>Methanobacteriota</taxon>
        <taxon>Stenosarchaea group</taxon>
        <taxon>Halobacteria</taxon>
        <taxon>Halobacteriales</taxon>
        <taxon>Haloferacaceae</taxon>
        <taxon>Halorubrum</taxon>
    </lineage>
</organism>
<gene>
    <name evidence="2" type="ORF">GCM10008994_14710</name>
</gene>
<dbReference type="Proteomes" id="UP001501425">
    <property type="component" value="Unassembled WGS sequence"/>
</dbReference>
<dbReference type="Pfam" id="PF00293">
    <property type="entry name" value="NUDIX"/>
    <property type="match status" value="1"/>
</dbReference>
<dbReference type="AlphaFoldDB" id="A0AAV3SRS8"/>
<evidence type="ECO:0000259" key="1">
    <source>
        <dbReference type="PROSITE" id="PS51462"/>
    </source>
</evidence>
<comment type="caution">
    <text evidence="2">The sequence shown here is derived from an EMBL/GenBank/DDBJ whole genome shotgun (WGS) entry which is preliminary data.</text>
</comment>
<accession>A0AAV3SRS8</accession>
<dbReference type="InterPro" id="IPR000086">
    <property type="entry name" value="NUDIX_hydrolase_dom"/>
</dbReference>
<evidence type="ECO:0000313" key="2">
    <source>
        <dbReference type="EMBL" id="GAA0540685.1"/>
    </source>
</evidence>
<dbReference type="InterPro" id="IPR015797">
    <property type="entry name" value="NUDIX_hydrolase-like_dom_sf"/>
</dbReference>
<reference evidence="2" key="1">
    <citation type="journal article" date="2014" name="Int. J. Syst. Evol. Microbiol.">
        <title>Complete genome sequence of Corynebacterium casei LMG S-19264T (=DSM 44701T), isolated from a smear-ripened cheese.</title>
        <authorList>
            <consortium name="US DOE Joint Genome Institute (JGI-PGF)"/>
            <person name="Walter F."/>
            <person name="Albersmeier A."/>
            <person name="Kalinowski J."/>
            <person name="Ruckert C."/>
        </authorList>
    </citation>
    <scope>NUCLEOTIDE SEQUENCE</scope>
    <source>
        <strain evidence="2">JCM 14265</strain>
    </source>
</reference>
<sequence>MKKAMTEQLLKPSVSVRSVIFDSSDDILILQRNSDNNWELPGGRLSSYEGVSEGLRREVHEETSLSIDIEDILLANSWINDQNNDRFGVYYVSNTNQRRVKLSQEHTDFMWVTSSEAAHKLSRAQAKAIQLSCEEMTTKPVLDM</sequence>
<dbReference type="PANTHER" id="PTHR43736:SF1">
    <property type="entry name" value="DIHYDRONEOPTERIN TRIPHOSPHATE DIPHOSPHATASE"/>
    <property type="match status" value="1"/>
</dbReference>
<reference evidence="2" key="2">
    <citation type="submission" date="2023-12" db="EMBL/GenBank/DDBJ databases">
        <authorList>
            <person name="Sun Q."/>
            <person name="Inoue M."/>
        </authorList>
    </citation>
    <scope>NUCLEOTIDE SEQUENCE</scope>
    <source>
        <strain evidence="2">JCM 14265</strain>
    </source>
</reference>
<dbReference type="Gene3D" id="3.90.79.10">
    <property type="entry name" value="Nucleoside Triphosphate Pyrophosphohydrolase"/>
    <property type="match status" value="1"/>
</dbReference>
<dbReference type="EMBL" id="BAAADQ010000006">
    <property type="protein sequence ID" value="GAA0540685.1"/>
    <property type="molecule type" value="Genomic_DNA"/>
</dbReference>
<dbReference type="PANTHER" id="PTHR43736">
    <property type="entry name" value="ADP-RIBOSE PYROPHOSPHATASE"/>
    <property type="match status" value="1"/>
</dbReference>
<dbReference type="SUPFAM" id="SSF55811">
    <property type="entry name" value="Nudix"/>
    <property type="match status" value="1"/>
</dbReference>
<dbReference type="PROSITE" id="PS51462">
    <property type="entry name" value="NUDIX"/>
    <property type="match status" value="1"/>
</dbReference>